<dbReference type="Gene3D" id="2.30.250.10">
    <property type="entry name" value="Aminopeptidase i, Domain 2"/>
    <property type="match status" value="1"/>
</dbReference>
<dbReference type="NCBIfam" id="NF002759">
    <property type="entry name" value="PRK02813.1"/>
    <property type="match status" value="1"/>
</dbReference>
<dbReference type="CDD" id="cd05658">
    <property type="entry name" value="M18_DAP"/>
    <property type="match status" value="1"/>
</dbReference>
<sequence length="430" mass="47388">MSYTEKLFDFIESSPTACHTVETLREILLGAGFTELYEQQSWELEPGNGYFTARSMTSLIAFRYPKKGFHAFSIVAPHGDAPCFKIKESPEIRVDGRYTKLNTEVYGGMQLGLWTDRPLSAAGRLLVRTERGVRAVLCDLKRDLFLIPGLAIHMNREVNSGVKLDPQKDTLPLLGGEEADFLRLAAESAGVRKEDVLSYDLYAYNRARGTVFGEKEEFIAAPKLDDLECAFSAVTAFLKAENPENVTVCAVFDNEEIGSMTRQGADSSFLSDVLARVCHASGLSEEEKLRAVAGSFLLSADNAHAVHPNYADKSDPTNRCYLNGGVAVKHSTRYATDAVTAAVFQRICEKAEVPTQTYFNRSDLPGGSTLGNLSNTHVSLPTVDIGLPQLSMHSPYETAGRLDVEYMVRAMSAFYSSVISCDRNNFFEIC</sequence>
<dbReference type="Gene3D" id="3.40.630.10">
    <property type="entry name" value="Zn peptidases"/>
    <property type="match status" value="1"/>
</dbReference>
<dbReference type="Pfam" id="PF02127">
    <property type="entry name" value="Peptidase_M18"/>
    <property type="match status" value="1"/>
</dbReference>
<name>A0ABT1RUG8_9FIRM</name>
<dbReference type="InterPro" id="IPR023358">
    <property type="entry name" value="Peptidase_M18_dom2"/>
</dbReference>
<accession>A0ABT1RUG8</accession>
<evidence type="ECO:0000256" key="7">
    <source>
        <dbReference type="ARBA" id="ARBA00022833"/>
    </source>
</evidence>
<keyword evidence="5 9" id="KW-0479">Metal-binding</keyword>
<dbReference type="PRINTS" id="PR00932">
    <property type="entry name" value="AMINO1PTASE"/>
</dbReference>
<keyword evidence="12" id="KW-1185">Reference proteome</keyword>
<dbReference type="Proteomes" id="UP001524473">
    <property type="component" value="Unassembled WGS sequence"/>
</dbReference>
<keyword evidence="8 9" id="KW-0482">Metalloprotease</keyword>
<dbReference type="SUPFAM" id="SSF101821">
    <property type="entry name" value="Aminopeptidase/glucanase lid domain"/>
    <property type="match status" value="1"/>
</dbReference>
<reference evidence="11 12" key="1">
    <citation type="submission" date="2022-06" db="EMBL/GenBank/DDBJ databases">
        <title>Isolation of gut microbiota from human fecal samples.</title>
        <authorList>
            <person name="Pamer E.G."/>
            <person name="Barat B."/>
            <person name="Waligurski E."/>
            <person name="Medina S."/>
            <person name="Paddock L."/>
            <person name="Mostad J."/>
        </authorList>
    </citation>
    <scope>NUCLEOTIDE SEQUENCE [LARGE SCALE GENOMIC DNA]</scope>
    <source>
        <strain evidence="11 12">DFI.9.73</strain>
    </source>
</reference>
<dbReference type="EMBL" id="JANFZH010000001">
    <property type="protein sequence ID" value="MCQ4838322.1"/>
    <property type="molecule type" value="Genomic_DNA"/>
</dbReference>
<dbReference type="InterPro" id="IPR001948">
    <property type="entry name" value="Peptidase_M18"/>
</dbReference>
<keyword evidence="4 9" id="KW-0645">Protease</keyword>
<dbReference type="EC" id="3.4.11.-" evidence="10"/>
<dbReference type="GeneID" id="90532390"/>
<keyword evidence="3 9" id="KW-0031">Aminopeptidase</keyword>
<evidence type="ECO:0000256" key="8">
    <source>
        <dbReference type="ARBA" id="ARBA00023049"/>
    </source>
</evidence>
<dbReference type="GO" id="GO:0004177">
    <property type="term" value="F:aminopeptidase activity"/>
    <property type="evidence" value="ECO:0007669"/>
    <property type="project" value="UniProtKB-KW"/>
</dbReference>
<comment type="similarity">
    <text evidence="2 9">Belongs to the peptidase M18 family.</text>
</comment>
<protein>
    <recommendedName>
        <fullName evidence="10">M18 family aminopeptidase</fullName>
        <ecNumber evidence="10">3.4.11.-</ecNumber>
    </recommendedName>
</protein>
<proteinExistence type="inferred from homology"/>
<comment type="cofactor">
    <cofactor evidence="1 10">
        <name>Zn(2+)</name>
        <dbReference type="ChEBI" id="CHEBI:29105"/>
    </cofactor>
</comment>
<evidence type="ECO:0000256" key="6">
    <source>
        <dbReference type="ARBA" id="ARBA00022801"/>
    </source>
</evidence>
<dbReference type="PANTHER" id="PTHR28570">
    <property type="entry name" value="ASPARTYL AMINOPEPTIDASE"/>
    <property type="match status" value="1"/>
</dbReference>
<gene>
    <name evidence="11" type="ORF">NE695_00155</name>
</gene>
<comment type="caution">
    <text evidence="11">The sequence shown here is derived from an EMBL/GenBank/DDBJ whole genome shotgun (WGS) entry which is preliminary data.</text>
</comment>
<evidence type="ECO:0000256" key="4">
    <source>
        <dbReference type="ARBA" id="ARBA00022670"/>
    </source>
</evidence>
<evidence type="ECO:0000256" key="1">
    <source>
        <dbReference type="ARBA" id="ARBA00001947"/>
    </source>
</evidence>
<evidence type="ECO:0000256" key="2">
    <source>
        <dbReference type="ARBA" id="ARBA00008290"/>
    </source>
</evidence>
<keyword evidence="7 9" id="KW-0862">Zinc</keyword>
<evidence type="ECO:0000256" key="5">
    <source>
        <dbReference type="ARBA" id="ARBA00022723"/>
    </source>
</evidence>
<evidence type="ECO:0000256" key="9">
    <source>
        <dbReference type="RuleBase" id="RU004386"/>
    </source>
</evidence>
<dbReference type="RefSeq" id="WP_242871093.1">
    <property type="nucleotide sequence ID" value="NZ_CABKVV010000013.1"/>
</dbReference>
<dbReference type="PANTHER" id="PTHR28570:SF3">
    <property type="entry name" value="ASPARTYL AMINOPEPTIDASE"/>
    <property type="match status" value="1"/>
</dbReference>
<evidence type="ECO:0000256" key="3">
    <source>
        <dbReference type="ARBA" id="ARBA00022438"/>
    </source>
</evidence>
<evidence type="ECO:0000313" key="12">
    <source>
        <dbReference type="Proteomes" id="UP001524473"/>
    </source>
</evidence>
<organism evidence="11 12">
    <name type="scientific">Neglectibacter timonensis</name>
    <dbReference type="NCBI Taxonomy" id="1776382"/>
    <lineage>
        <taxon>Bacteria</taxon>
        <taxon>Bacillati</taxon>
        <taxon>Bacillota</taxon>
        <taxon>Clostridia</taxon>
        <taxon>Eubacteriales</taxon>
        <taxon>Oscillospiraceae</taxon>
        <taxon>Neglectibacter</taxon>
    </lineage>
</organism>
<evidence type="ECO:0000256" key="10">
    <source>
        <dbReference type="RuleBase" id="RU004387"/>
    </source>
</evidence>
<evidence type="ECO:0000313" key="11">
    <source>
        <dbReference type="EMBL" id="MCQ4838322.1"/>
    </source>
</evidence>
<keyword evidence="6 9" id="KW-0378">Hydrolase</keyword>
<dbReference type="SUPFAM" id="SSF53187">
    <property type="entry name" value="Zn-dependent exopeptidases"/>
    <property type="match status" value="1"/>
</dbReference>